<protein>
    <recommendedName>
        <fullName evidence="2">SWIM-type domain-containing protein</fullName>
    </recommendedName>
</protein>
<evidence type="ECO:0000256" key="1">
    <source>
        <dbReference type="PROSITE-ProRule" id="PRU00325"/>
    </source>
</evidence>
<evidence type="ECO:0000313" key="3">
    <source>
        <dbReference type="EMBL" id="KAG9266110.1"/>
    </source>
</evidence>
<keyword evidence="1" id="KW-0863">Zinc-finger</keyword>
<keyword evidence="1" id="KW-0479">Metal-binding</keyword>
<reference evidence="3 4" key="1">
    <citation type="submission" date="2021-07" db="EMBL/GenBank/DDBJ databases">
        <authorList>
            <person name="Imarazene B."/>
            <person name="Zahm M."/>
            <person name="Klopp C."/>
            <person name="Cabau C."/>
            <person name="Beille S."/>
            <person name="Jouanno E."/>
            <person name="Castinel A."/>
            <person name="Lluch J."/>
            <person name="Gil L."/>
            <person name="Kuchtly C."/>
            <person name="Lopez Roques C."/>
            <person name="Donnadieu C."/>
            <person name="Parrinello H."/>
            <person name="Journot L."/>
            <person name="Du K."/>
            <person name="Schartl M."/>
            <person name="Retaux S."/>
            <person name="Guiguen Y."/>
        </authorList>
    </citation>
    <scope>NUCLEOTIDE SEQUENCE [LARGE SCALE GENOMIC DNA]</scope>
    <source>
        <strain evidence="3">Pach_M1</strain>
        <tissue evidence="3">Testis</tissue>
    </source>
</reference>
<dbReference type="PROSITE" id="PS50966">
    <property type="entry name" value="ZF_SWIM"/>
    <property type="match status" value="1"/>
</dbReference>
<dbReference type="InterPro" id="IPR007527">
    <property type="entry name" value="Znf_SWIM"/>
</dbReference>
<name>A0A8T2L2Z3_ASTMX</name>
<gene>
    <name evidence="3" type="ORF">AMEX_G20613</name>
</gene>
<sequence>MTFSASCKLPQQHPGVRERRASGCTSQVTSTITKIVFDDSSPVQLILAECSCVAGTALCNHNVALLYQTAHYSQLNLAAVPPVLSCTETEQCWHKPRVMGVKPGRVSDMVVMSTKPKQRTVARGVR</sequence>
<dbReference type="GO" id="GO:0008270">
    <property type="term" value="F:zinc ion binding"/>
    <property type="evidence" value="ECO:0007669"/>
    <property type="project" value="UniProtKB-KW"/>
</dbReference>
<evidence type="ECO:0000313" key="4">
    <source>
        <dbReference type="Proteomes" id="UP000752171"/>
    </source>
</evidence>
<proteinExistence type="predicted"/>
<evidence type="ECO:0000259" key="2">
    <source>
        <dbReference type="PROSITE" id="PS50966"/>
    </source>
</evidence>
<comment type="caution">
    <text evidence="3">The sequence shown here is derived from an EMBL/GenBank/DDBJ whole genome shotgun (WGS) entry which is preliminary data.</text>
</comment>
<accession>A0A8T2L2Z3</accession>
<keyword evidence="1" id="KW-0862">Zinc</keyword>
<feature type="domain" description="SWIM-type" evidence="2">
    <location>
        <begin position="41"/>
        <end position="70"/>
    </location>
</feature>
<dbReference type="EMBL" id="JAICCE010000017">
    <property type="protein sequence ID" value="KAG9266110.1"/>
    <property type="molecule type" value="Genomic_DNA"/>
</dbReference>
<dbReference type="AlphaFoldDB" id="A0A8T2L2Z3"/>
<organism evidence="3 4">
    <name type="scientific">Astyanax mexicanus</name>
    <name type="common">Blind cave fish</name>
    <name type="synonym">Astyanax fasciatus mexicanus</name>
    <dbReference type="NCBI Taxonomy" id="7994"/>
    <lineage>
        <taxon>Eukaryota</taxon>
        <taxon>Metazoa</taxon>
        <taxon>Chordata</taxon>
        <taxon>Craniata</taxon>
        <taxon>Vertebrata</taxon>
        <taxon>Euteleostomi</taxon>
        <taxon>Actinopterygii</taxon>
        <taxon>Neopterygii</taxon>
        <taxon>Teleostei</taxon>
        <taxon>Ostariophysi</taxon>
        <taxon>Characiformes</taxon>
        <taxon>Characoidei</taxon>
        <taxon>Acestrorhamphidae</taxon>
        <taxon>Acestrorhamphinae</taxon>
        <taxon>Astyanax</taxon>
    </lineage>
</organism>
<dbReference type="Proteomes" id="UP000752171">
    <property type="component" value="Unassembled WGS sequence"/>
</dbReference>